<dbReference type="RefSeq" id="WP_115611632.1">
    <property type="nucleotide sequence ID" value="NZ_JBHLZC010000005.1"/>
</dbReference>
<dbReference type="InterPro" id="IPR043128">
    <property type="entry name" value="Rev_trsase/Diguanyl_cyclase"/>
</dbReference>
<keyword evidence="2" id="KW-0227">DNA damage</keyword>
<dbReference type="Pfam" id="PF00817">
    <property type="entry name" value="IMS"/>
    <property type="match status" value="1"/>
</dbReference>
<dbReference type="Gene3D" id="3.30.1490.100">
    <property type="entry name" value="DNA polymerase, Y-family, little finger domain"/>
    <property type="match status" value="1"/>
</dbReference>
<dbReference type="GO" id="GO:0009432">
    <property type="term" value="P:SOS response"/>
    <property type="evidence" value="ECO:0007669"/>
    <property type="project" value="UniProtKB-KW"/>
</dbReference>
<proteinExistence type="inferred from homology"/>
<dbReference type="Gene3D" id="1.10.150.20">
    <property type="entry name" value="5' to 3' exonuclease, C-terminal subdomain"/>
    <property type="match status" value="1"/>
</dbReference>
<keyword evidence="8" id="KW-1185">Reference proteome</keyword>
<name>A0A381E7Z9_9GAMM</name>
<evidence type="ECO:0000256" key="1">
    <source>
        <dbReference type="ARBA" id="ARBA00010945"/>
    </source>
</evidence>
<dbReference type="GO" id="GO:0005829">
    <property type="term" value="C:cytosol"/>
    <property type="evidence" value="ECO:0007669"/>
    <property type="project" value="TreeGrafter"/>
</dbReference>
<evidence type="ECO:0000256" key="3">
    <source>
        <dbReference type="ARBA" id="ARBA00023199"/>
    </source>
</evidence>
<dbReference type="Proteomes" id="UP000254572">
    <property type="component" value="Unassembled WGS sequence"/>
</dbReference>
<evidence type="ECO:0000256" key="5">
    <source>
        <dbReference type="ARBA" id="ARBA00023236"/>
    </source>
</evidence>
<dbReference type="PANTHER" id="PTHR11076:SF34">
    <property type="entry name" value="PROTEIN UMUC"/>
    <property type="match status" value="1"/>
</dbReference>
<dbReference type="InterPro" id="IPR043502">
    <property type="entry name" value="DNA/RNA_pol_sf"/>
</dbReference>
<organism evidence="7 8">
    <name type="scientific">Cardiobacterium valvarum</name>
    <dbReference type="NCBI Taxonomy" id="194702"/>
    <lineage>
        <taxon>Bacteria</taxon>
        <taxon>Pseudomonadati</taxon>
        <taxon>Pseudomonadota</taxon>
        <taxon>Gammaproteobacteria</taxon>
        <taxon>Cardiobacteriales</taxon>
        <taxon>Cardiobacteriaceae</taxon>
        <taxon>Cardiobacterium</taxon>
    </lineage>
</organism>
<dbReference type="InterPro" id="IPR050116">
    <property type="entry name" value="DNA_polymerase-Y"/>
</dbReference>
<dbReference type="InterPro" id="IPR025188">
    <property type="entry name" value="DUF4113"/>
</dbReference>
<feature type="domain" description="UmuC" evidence="6">
    <location>
        <begin position="2"/>
        <end position="184"/>
    </location>
</feature>
<dbReference type="GO" id="GO:0003887">
    <property type="term" value="F:DNA-directed DNA polymerase activity"/>
    <property type="evidence" value="ECO:0007669"/>
    <property type="project" value="TreeGrafter"/>
</dbReference>
<gene>
    <name evidence="7" type="primary">umuC</name>
    <name evidence="7" type="ORF">NCTC13294_01346</name>
</gene>
<accession>A0A381E7Z9</accession>
<keyword evidence="4" id="KW-0234">DNA repair</keyword>
<keyword evidence="3" id="KW-0741">SOS mutagenesis</keyword>
<dbReference type="SUPFAM" id="SSF56672">
    <property type="entry name" value="DNA/RNA polymerases"/>
    <property type="match status" value="1"/>
</dbReference>
<dbReference type="EMBL" id="UFUW01000001">
    <property type="protein sequence ID" value="SUX22812.1"/>
    <property type="molecule type" value="Genomic_DNA"/>
</dbReference>
<dbReference type="Pfam" id="PF11799">
    <property type="entry name" value="IMS_C"/>
    <property type="match status" value="1"/>
</dbReference>
<dbReference type="GO" id="GO:0003684">
    <property type="term" value="F:damaged DNA binding"/>
    <property type="evidence" value="ECO:0007669"/>
    <property type="project" value="InterPro"/>
</dbReference>
<dbReference type="PANTHER" id="PTHR11076">
    <property type="entry name" value="DNA REPAIR POLYMERASE UMUC / TRANSFERASE FAMILY MEMBER"/>
    <property type="match status" value="1"/>
</dbReference>
<protein>
    <submittedName>
        <fullName evidence="7">DNA polymerase V subunit UmuC</fullName>
    </submittedName>
</protein>
<evidence type="ECO:0000256" key="2">
    <source>
        <dbReference type="ARBA" id="ARBA00022763"/>
    </source>
</evidence>
<dbReference type="Gene3D" id="3.30.70.270">
    <property type="match status" value="1"/>
</dbReference>
<dbReference type="Pfam" id="PF13438">
    <property type="entry name" value="DUF4113"/>
    <property type="match status" value="1"/>
</dbReference>
<dbReference type="AlphaFoldDB" id="A0A381E7Z9"/>
<dbReference type="NCBIfam" id="NF002955">
    <property type="entry name" value="PRK03609.1"/>
    <property type="match status" value="1"/>
</dbReference>
<evidence type="ECO:0000256" key="4">
    <source>
        <dbReference type="ARBA" id="ARBA00023204"/>
    </source>
</evidence>
<dbReference type="GO" id="GO:0006281">
    <property type="term" value="P:DNA repair"/>
    <property type="evidence" value="ECO:0007669"/>
    <property type="project" value="UniProtKB-KW"/>
</dbReference>
<evidence type="ECO:0000259" key="6">
    <source>
        <dbReference type="PROSITE" id="PS50173"/>
    </source>
</evidence>
<dbReference type="CDD" id="cd01700">
    <property type="entry name" value="PolY_Pol_V_umuC"/>
    <property type="match status" value="1"/>
</dbReference>
<dbReference type="InterPro" id="IPR036775">
    <property type="entry name" value="DNA_pol_Y-fam_lit_finger_sf"/>
</dbReference>
<dbReference type="InterPro" id="IPR017961">
    <property type="entry name" value="DNA_pol_Y-fam_little_finger"/>
</dbReference>
<evidence type="ECO:0000313" key="8">
    <source>
        <dbReference type="Proteomes" id="UP000254572"/>
    </source>
</evidence>
<evidence type="ECO:0000313" key="7">
    <source>
        <dbReference type="EMBL" id="SUX22812.1"/>
    </source>
</evidence>
<dbReference type="InterPro" id="IPR001126">
    <property type="entry name" value="UmuC"/>
</dbReference>
<dbReference type="Gene3D" id="3.40.1170.60">
    <property type="match status" value="1"/>
</dbReference>
<dbReference type="GO" id="GO:0042276">
    <property type="term" value="P:error-prone translesion synthesis"/>
    <property type="evidence" value="ECO:0007669"/>
    <property type="project" value="TreeGrafter"/>
</dbReference>
<reference evidence="7 8" key="1">
    <citation type="submission" date="2018-06" db="EMBL/GenBank/DDBJ databases">
        <authorList>
            <consortium name="Pathogen Informatics"/>
            <person name="Doyle S."/>
        </authorList>
    </citation>
    <scope>NUCLEOTIDE SEQUENCE [LARGE SCALE GENOMIC DNA]</scope>
    <source>
        <strain evidence="7 8">NCTC13294</strain>
    </source>
</reference>
<sequence>MIALIDANSFFASCEQVYRPDLRGKPVVVLSNNDGCVIARNAEAKLLGIPMGEPYFRCRDYLRTRGVAVFSSNYGLYADISNRVMQTIATFAPALEVYSIDECFVDAGGFSGLEALGREWRQVIRQWTGITCGIGFGPSKTLAKLANHAAKQYPKTGGVVDLSDPVRQRRLLAITPVEEVWGIGRRLGQHLRALGIQTALQLADSHPGWIRQRFNIVLARTVAELNGQSCLLLEEVRPPKQQIISSRSFSSAITDPEALCEAVAEYTARAAEKLRQEKQECRMVTVFARSARYGQQPYSAQRTVALAASTADTRDLLRAVRPAALEIFRAGVKFAKAGVLLSEFSRGERQPPLFPVPGIRNDHRLMQVIDALNQRKRHDVFLAAQGIGQPWAMRRGMLSPAYTTRWEDLPRCR</sequence>
<dbReference type="OrthoDB" id="9808813at2"/>
<comment type="similarity">
    <text evidence="1">Belongs to the DNA polymerase type-Y family.</text>
</comment>
<keyword evidence="5" id="KW-0742">SOS response</keyword>
<dbReference type="PROSITE" id="PS50173">
    <property type="entry name" value="UMUC"/>
    <property type="match status" value="1"/>
</dbReference>